<feature type="compositionally biased region" description="Polar residues" evidence="1">
    <location>
        <begin position="89"/>
        <end position="98"/>
    </location>
</feature>
<evidence type="ECO:0000313" key="3">
    <source>
        <dbReference type="Proteomes" id="UP000230233"/>
    </source>
</evidence>
<feature type="compositionally biased region" description="Basic and acidic residues" evidence="1">
    <location>
        <begin position="49"/>
        <end position="58"/>
    </location>
</feature>
<dbReference type="Proteomes" id="UP000230233">
    <property type="component" value="Unassembled WGS sequence"/>
</dbReference>
<feature type="region of interest" description="Disordered" evidence="1">
    <location>
        <begin position="19"/>
        <end position="141"/>
    </location>
</feature>
<accession>A0A2G5S9X8</accession>
<sequence>MIGLEGEIEFMQCHHDIAMKELEEEAQEAGEALSAPVLPTASSGIPAGQEEKGEERSPSDAAPANQQERLEEVQRDDTYDAQRADDQEGPSTSIQANKSGKRKCSRRGELLVETEPLARRQQAKVDYSGAQGRQEPSKQRK</sequence>
<keyword evidence="3" id="KW-1185">Reference proteome</keyword>
<gene>
    <name evidence="2" type="ORF">B9Z55_028787</name>
</gene>
<dbReference type="OrthoDB" id="5905035at2759"/>
<evidence type="ECO:0000313" key="2">
    <source>
        <dbReference type="EMBL" id="PIC11875.1"/>
    </source>
</evidence>
<organism evidence="2 3">
    <name type="scientific">Caenorhabditis nigoni</name>
    <dbReference type="NCBI Taxonomy" id="1611254"/>
    <lineage>
        <taxon>Eukaryota</taxon>
        <taxon>Metazoa</taxon>
        <taxon>Ecdysozoa</taxon>
        <taxon>Nematoda</taxon>
        <taxon>Chromadorea</taxon>
        <taxon>Rhabditida</taxon>
        <taxon>Rhabditina</taxon>
        <taxon>Rhabditomorpha</taxon>
        <taxon>Rhabditoidea</taxon>
        <taxon>Rhabditidae</taxon>
        <taxon>Peloderinae</taxon>
        <taxon>Caenorhabditis</taxon>
    </lineage>
</organism>
<name>A0A2G5S9X8_9PELO</name>
<reference evidence="3" key="1">
    <citation type="submission" date="2017-10" db="EMBL/GenBank/DDBJ databases">
        <title>Rapid genome shrinkage in a self-fertile nematode reveals novel sperm competition proteins.</title>
        <authorList>
            <person name="Yin D."/>
            <person name="Schwarz E.M."/>
            <person name="Thomas C.G."/>
            <person name="Felde R.L."/>
            <person name="Korf I.F."/>
            <person name="Cutter A.D."/>
            <person name="Schartner C.M."/>
            <person name="Ralston E.J."/>
            <person name="Meyer B.J."/>
            <person name="Haag E.S."/>
        </authorList>
    </citation>
    <scope>NUCLEOTIDE SEQUENCE [LARGE SCALE GENOMIC DNA]</scope>
    <source>
        <strain evidence="3">JU1422</strain>
    </source>
</reference>
<dbReference type="AlphaFoldDB" id="A0A2G5S9X8"/>
<evidence type="ECO:0000256" key="1">
    <source>
        <dbReference type="SAM" id="MobiDB-lite"/>
    </source>
</evidence>
<feature type="compositionally biased region" description="Basic and acidic residues" evidence="1">
    <location>
        <begin position="68"/>
        <end position="86"/>
    </location>
</feature>
<dbReference type="EMBL" id="PDUG01000037">
    <property type="protein sequence ID" value="PIC11875.1"/>
    <property type="molecule type" value="Genomic_DNA"/>
</dbReference>
<proteinExistence type="predicted"/>
<protein>
    <submittedName>
        <fullName evidence="2">Uncharacterized protein</fullName>
    </submittedName>
</protein>
<comment type="caution">
    <text evidence="2">The sequence shown here is derived from an EMBL/GenBank/DDBJ whole genome shotgun (WGS) entry which is preliminary data.</text>
</comment>